<dbReference type="Gene3D" id="2.40.70.10">
    <property type="entry name" value="Acid Proteases"/>
    <property type="match status" value="1"/>
</dbReference>
<protein>
    <submittedName>
        <fullName evidence="4">Peptidase A2 domain-containing protein</fullName>
    </submittedName>
</protein>
<reference evidence="4" key="2">
    <citation type="submission" date="2016-06" db="UniProtKB">
        <authorList>
            <consortium name="WormBaseParasite"/>
        </authorList>
    </citation>
    <scope>IDENTIFICATION</scope>
</reference>
<dbReference type="GO" id="GO:0004190">
    <property type="term" value="F:aspartic-type endopeptidase activity"/>
    <property type="evidence" value="ECO:0007669"/>
    <property type="project" value="InterPro"/>
</dbReference>
<dbReference type="GO" id="GO:0006508">
    <property type="term" value="P:proteolysis"/>
    <property type="evidence" value="ECO:0007669"/>
    <property type="project" value="InterPro"/>
</dbReference>
<evidence type="ECO:0000313" key="3">
    <source>
        <dbReference type="Proteomes" id="UP000050741"/>
    </source>
</evidence>
<evidence type="ECO:0000259" key="2">
    <source>
        <dbReference type="Pfam" id="PF23309"/>
    </source>
</evidence>
<proteinExistence type="predicted"/>
<organism evidence="3 4">
    <name type="scientific">Globodera pallida</name>
    <name type="common">Potato cyst nematode worm</name>
    <name type="synonym">Heterodera pallida</name>
    <dbReference type="NCBI Taxonomy" id="36090"/>
    <lineage>
        <taxon>Eukaryota</taxon>
        <taxon>Metazoa</taxon>
        <taxon>Ecdysozoa</taxon>
        <taxon>Nematoda</taxon>
        <taxon>Chromadorea</taxon>
        <taxon>Rhabditida</taxon>
        <taxon>Tylenchina</taxon>
        <taxon>Tylenchomorpha</taxon>
        <taxon>Tylenchoidea</taxon>
        <taxon>Heteroderidae</taxon>
        <taxon>Heteroderinae</taxon>
        <taxon>Globodera</taxon>
    </lineage>
</organism>
<dbReference type="InterPro" id="IPR055510">
    <property type="entry name" value="DUF7083"/>
</dbReference>
<keyword evidence="3" id="KW-1185">Reference proteome</keyword>
<feature type="region of interest" description="Disordered" evidence="1">
    <location>
        <begin position="250"/>
        <end position="288"/>
    </location>
</feature>
<dbReference type="PROSITE" id="PS00141">
    <property type="entry name" value="ASP_PROTEASE"/>
    <property type="match status" value="1"/>
</dbReference>
<sequence>MADATMQQLTQVLQQLLANQQQNPAPIAPPLPSLPNIECFELSEQRGRKIEDWLDRFNFAVDCSAPNLSDELKVKLLMTKLGEDAYAEYSKSCLPKKVTEFNFAQTMEQLNGLFGKPQSVWIDRYECLRARKQDDEDFGTFWEQHVEEKPVEPIATQLLAMRQRTFLQAVPSHQNVNQKHRLIEIPIEMNGKKVDFVIDSGTESTVLCEEAHRRIGSPRNLLGSEMMEELGLLEPIRRSVAGKLPAENVQGAKEQHHQSAVREGVSKMPSDKHQRKTKRVAVGATGVASRSNSQSWRAGYVDNRAGIRQDGVSLRKAPSEIIAGGKAEGGHGQRERLESDRPPLLVSDLNPLA</sequence>
<dbReference type="AlphaFoldDB" id="A0A183C870"/>
<evidence type="ECO:0000313" key="4">
    <source>
        <dbReference type="WBParaSite" id="GPLIN_000906600"/>
    </source>
</evidence>
<dbReference type="InterPro" id="IPR021109">
    <property type="entry name" value="Peptidase_aspartic_dom_sf"/>
</dbReference>
<feature type="region of interest" description="Disordered" evidence="1">
    <location>
        <begin position="311"/>
        <end position="353"/>
    </location>
</feature>
<feature type="domain" description="DUF7083" evidence="2">
    <location>
        <begin position="37"/>
        <end position="116"/>
    </location>
</feature>
<feature type="compositionally biased region" description="Basic and acidic residues" evidence="1">
    <location>
        <begin position="328"/>
        <end position="341"/>
    </location>
</feature>
<dbReference type="Pfam" id="PF23309">
    <property type="entry name" value="DUF7083"/>
    <property type="match status" value="1"/>
</dbReference>
<accession>A0A183C870</accession>
<evidence type="ECO:0000256" key="1">
    <source>
        <dbReference type="SAM" id="MobiDB-lite"/>
    </source>
</evidence>
<dbReference type="Proteomes" id="UP000050741">
    <property type="component" value="Unassembled WGS sequence"/>
</dbReference>
<reference evidence="3" key="1">
    <citation type="submission" date="2014-05" db="EMBL/GenBank/DDBJ databases">
        <title>The genome and life-stage specific transcriptomes of Globodera pallida elucidate key aspects of plant parasitism by a cyst nematode.</title>
        <authorList>
            <person name="Cotton J.A."/>
            <person name="Lilley C.J."/>
            <person name="Jones L.M."/>
            <person name="Kikuchi T."/>
            <person name="Reid A.J."/>
            <person name="Thorpe P."/>
            <person name="Tsai I.J."/>
            <person name="Beasley H."/>
            <person name="Blok V."/>
            <person name="Cock P.J.A."/>
            <person name="Van den Akker S.E."/>
            <person name="Holroyd N."/>
            <person name="Hunt M."/>
            <person name="Mantelin S."/>
            <person name="Naghra H."/>
            <person name="Pain A."/>
            <person name="Palomares-Rius J.E."/>
            <person name="Zarowiecki M."/>
            <person name="Berriman M."/>
            <person name="Jones J.T."/>
            <person name="Urwin P.E."/>
        </authorList>
    </citation>
    <scope>NUCLEOTIDE SEQUENCE [LARGE SCALE GENOMIC DNA]</scope>
    <source>
        <strain evidence="3">Lindley</strain>
    </source>
</reference>
<name>A0A183C870_GLOPA</name>
<dbReference type="WBParaSite" id="GPLIN_000906600">
    <property type="protein sequence ID" value="GPLIN_000906600"/>
    <property type="gene ID" value="GPLIN_000906600"/>
</dbReference>
<dbReference type="InterPro" id="IPR001969">
    <property type="entry name" value="Aspartic_peptidase_AS"/>
</dbReference>